<evidence type="ECO:0000256" key="2">
    <source>
        <dbReference type="ARBA" id="ARBA00010992"/>
    </source>
</evidence>
<comment type="similarity">
    <text evidence="2 7">Belongs to the major facilitator superfamily. Sugar transporter (TC 2.A.1.1) family.</text>
</comment>
<evidence type="ECO:0000313" key="11">
    <source>
        <dbReference type="Proteomes" id="UP001152024"/>
    </source>
</evidence>
<comment type="subcellular location">
    <subcellularLocation>
        <location evidence="1">Membrane</location>
        <topology evidence="1">Multi-pass membrane protein</topology>
    </subcellularLocation>
</comment>
<dbReference type="InterPro" id="IPR020846">
    <property type="entry name" value="MFS_dom"/>
</dbReference>
<feature type="transmembrane region" description="Helical" evidence="8">
    <location>
        <begin position="180"/>
        <end position="201"/>
    </location>
</feature>
<evidence type="ECO:0000256" key="5">
    <source>
        <dbReference type="ARBA" id="ARBA00022989"/>
    </source>
</evidence>
<feature type="transmembrane region" description="Helical" evidence="8">
    <location>
        <begin position="266"/>
        <end position="288"/>
    </location>
</feature>
<proteinExistence type="inferred from homology"/>
<evidence type="ECO:0000256" key="7">
    <source>
        <dbReference type="RuleBase" id="RU003346"/>
    </source>
</evidence>
<dbReference type="InterPro" id="IPR005828">
    <property type="entry name" value="MFS_sugar_transport-like"/>
</dbReference>
<dbReference type="PRINTS" id="PR00171">
    <property type="entry name" value="SUGRTRNSPORT"/>
</dbReference>
<dbReference type="PROSITE" id="PS50850">
    <property type="entry name" value="MFS"/>
    <property type="match status" value="1"/>
</dbReference>
<evidence type="ECO:0000259" key="9">
    <source>
        <dbReference type="PROSITE" id="PS50850"/>
    </source>
</evidence>
<accession>A0ABQ8QWU4</accession>
<feature type="transmembrane region" description="Helical" evidence="8">
    <location>
        <begin position="158"/>
        <end position="174"/>
    </location>
</feature>
<protein>
    <recommendedName>
        <fullName evidence="9">Major facilitator superfamily (MFS) profile domain-containing protein</fullName>
    </recommendedName>
</protein>
<keyword evidence="5 8" id="KW-1133">Transmembrane helix</keyword>
<feature type="transmembrane region" description="Helical" evidence="8">
    <location>
        <begin position="125"/>
        <end position="146"/>
    </location>
</feature>
<keyword evidence="4 8" id="KW-0812">Transmembrane</keyword>
<dbReference type="InterPro" id="IPR036259">
    <property type="entry name" value="MFS_trans_sf"/>
</dbReference>
<keyword evidence="11" id="KW-1185">Reference proteome</keyword>
<dbReference type="NCBIfam" id="TIGR00879">
    <property type="entry name" value="SP"/>
    <property type="match status" value="1"/>
</dbReference>
<dbReference type="SUPFAM" id="SSF103473">
    <property type="entry name" value="MFS general substrate transporter"/>
    <property type="match status" value="1"/>
</dbReference>
<feature type="transmembrane region" description="Helical" evidence="8">
    <location>
        <begin position="328"/>
        <end position="349"/>
    </location>
</feature>
<dbReference type="Pfam" id="PF00083">
    <property type="entry name" value="Sugar_tr"/>
    <property type="match status" value="1"/>
</dbReference>
<reference evidence="10" key="1">
    <citation type="submission" date="2022-09" db="EMBL/GenBank/DDBJ databases">
        <title>Fusarium specimens isolated from Avocado Roots.</title>
        <authorList>
            <person name="Stajich J."/>
            <person name="Roper C."/>
            <person name="Heimlech-Rivalta G."/>
        </authorList>
    </citation>
    <scope>NUCLEOTIDE SEQUENCE</scope>
    <source>
        <strain evidence="10">CF00095</strain>
    </source>
</reference>
<dbReference type="Gene3D" id="1.20.1250.20">
    <property type="entry name" value="MFS general substrate transporter like domains"/>
    <property type="match status" value="1"/>
</dbReference>
<gene>
    <name evidence="10" type="ORF">NW768_011741</name>
</gene>
<feature type="domain" description="Major facilitator superfamily (MFS) profile" evidence="9">
    <location>
        <begin position="24"/>
        <end position="453"/>
    </location>
</feature>
<feature type="transmembrane region" description="Helical" evidence="8">
    <location>
        <begin position="20"/>
        <end position="37"/>
    </location>
</feature>
<feature type="transmembrane region" description="Helical" evidence="8">
    <location>
        <begin position="300"/>
        <end position="321"/>
    </location>
</feature>
<dbReference type="InterPro" id="IPR003663">
    <property type="entry name" value="Sugar/inositol_transpt"/>
</dbReference>
<evidence type="ECO:0000313" key="10">
    <source>
        <dbReference type="EMBL" id="KAJ4112162.1"/>
    </source>
</evidence>
<keyword evidence="3 7" id="KW-0813">Transport</keyword>
<dbReference type="PANTHER" id="PTHR48022">
    <property type="entry name" value="PLASTIDIC GLUCOSE TRANSPORTER 4"/>
    <property type="match status" value="1"/>
</dbReference>
<evidence type="ECO:0000256" key="8">
    <source>
        <dbReference type="SAM" id="Phobius"/>
    </source>
</evidence>
<evidence type="ECO:0000256" key="3">
    <source>
        <dbReference type="ARBA" id="ARBA00022448"/>
    </source>
</evidence>
<dbReference type="EMBL" id="JAOQBH010000032">
    <property type="protein sequence ID" value="KAJ4112162.1"/>
    <property type="molecule type" value="Genomic_DNA"/>
</dbReference>
<organism evidence="10 11">
    <name type="scientific">Fusarium equiseti</name>
    <name type="common">Fusarium scirpi</name>
    <dbReference type="NCBI Taxonomy" id="61235"/>
    <lineage>
        <taxon>Eukaryota</taxon>
        <taxon>Fungi</taxon>
        <taxon>Dikarya</taxon>
        <taxon>Ascomycota</taxon>
        <taxon>Pezizomycotina</taxon>
        <taxon>Sordariomycetes</taxon>
        <taxon>Hypocreomycetidae</taxon>
        <taxon>Hypocreales</taxon>
        <taxon>Nectriaceae</taxon>
        <taxon>Fusarium</taxon>
        <taxon>Fusarium incarnatum-equiseti species complex</taxon>
    </lineage>
</organism>
<evidence type="ECO:0000256" key="6">
    <source>
        <dbReference type="ARBA" id="ARBA00023136"/>
    </source>
</evidence>
<evidence type="ECO:0000256" key="1">
    <source>
        <dbReference type="ARBA" id="ARBA00004141"/>
    </source>
</evidence>
<dbReference type="PANTHER" id="PTHR48022:SF77">
    <property type="entry name" value="MAJOR FACILITATOR SUPERFAMILY (MFS) PROFILE DOMAIN-CONTAINING PROTEIN"/>
    <property type="match status" value="1"/>
</dbReference>
<feature type="transmembrane region" description="Helical" evidence="8">
    <location>
        <begin position="431"/>
        <end position="449"/>
    </location>
</feature>
<feature type="transmembrane region" description="Helical" evidence="8">
    <location>
        <begin position="396"/>
        <end position="419"/>
    </location>
</feature>
<name>A0ABQ8QWU4_FUSEQ</name>
<dbReference type="Proteomes" id="UP001152024">
    <property type="component" value="Unassembled WGS sequence"/>
</dbReference>
<dbReference type="InterPro" id="IPR050360">
    <property type="entry name" value="MFS_Sugar_Transporters"/>
</dbReference>
<sequence length="501" mass="55014">MADNIITAAKGGRFSEMNGTMFFLLMYMCFCSFNFGYDVGNFGSVQGMQSFGRQFGVCDETGKCSLQPWLSSVMTSIPFFGKALGVVICGVIAERWGRKIAIMGLIVASFVGVILQTAATTAVQFTIGRFISFGMTGMTIIVVPIYQSETAPKALRGLMTSSLQLMILLGAASMESNAAWLIPVALQLVAPIFLLALWFWVPESPRWLLSKDRVEEATESLRRIRKDKSQESIDFEIQAIQYAHSTDHKGKWSEVFDAKNRARTMVAILAMFGQQITGQAFTSQYSVIFYLSQGFGRKSFLFSVANSVVGLVCLLITWYTVDMVGRRLLPFFGGTGMAVFLFVVGSVGLVPEPTEVQRNSLVASFILFGASYALSWAPVSYVVLSEAASSHIKEKTNLVASLISVLTTFVTSFTLPYLLHPPYAALGAKVGFIYGSICVIMVILAYFFIPELKGRSLEEVDQLFASGQPLRKLGSLKTRTAEETFGQDVKDKSRSTVKEVP</sequence>
<feature type="transmembrane region" description="Helical" evidence="8">
    <location>
        <begin position="69"/>
        <end position="93"/>
    </location>
</feature>
<evidence type="ECO:0000256" key="4">
    <source>
        <dbReference type="ARBA" id="ARBA00022692"/>
    </source>
</evidence>
<feature type="transmembrane region" description="Helical" evidence="8">
    <location>
        <begin position="100"/>
        <end position="119"/>
    </location>
</feature>
<feature type="transmembrane region" description="Helical" evidence="8">
    <location>
        <begin position="361"/>
        <end position="384"/>
    </location>
</feature>
<comment type="caution">
    <text evidence="10">The sequence shown here is derived from an EMBL/GenBank/DDBJ whole genome shotgun (WGS) entry which is preliminary data.</text>
</comment>
<keyword evidence="6 8" id="KW-0472">Membrane</keyword>